<proteinExistence type="predicted"/>
<feature type="transmembrane region" description="Helical" evidence="2">
    <location>
        <begin position="70"/>
        <end position="92"/>
    </location>
</feature>
<reference evidence="3 4" key="1">
    <citation type="submission" date="2016-01" db="EMBL/GenBank/DDBJ databases">
        <title>Amycolatopsis coloradensis genome sequencing and assembly.</title>
        <authorList>
            <person name="Mayilraj S."/>
        </authorList>
    </citation>
    <scope>NUCLEOTIDE SEQUENCE [LARGE SCALE GENOMIC DNA]</scope>
    <source>
        <strain evidence="3 4">DSM 44225</strain>
    </source>
</reference>
<gene>
    <name evidence="3" type="ORF">BS329_30495</name>
</gene>
<evidence type="ECO:0000313" key="4">
    <source>
        <dbReference type="Proteomes" id="UP000187486"/>
    </source>
</evidence>
<organism evidence="3 4">
    <name type="scientific">Amycolatopsis coloradensis</name>
    <dbReference type="NCBI Taxonomy" id="76021"/>
    <lineage>
        <taxon>Bacteria</taxon>
        <taxon>Bacillati</taxon>
        <taxon>Actinomycetota</taxon>
        <taxon>Actinomycetes</taxon>
        <taxon>Pseudonocardiales</taxon>
        <taxon>Pseudonocardiaceae</taxon>
        <taxon>Amycolatopsis</taxon>
    </lineage>
</organism>
<keyword evidence="2" id="KW-0812">Transmembrane</keyword>
<dbReference type="STRING" id="76021.BS329_30495"/>
<keyword evidence="2" id="KW-0472">Membrane</keyword>
<feature type="transmembrane region" description="Helical" evidence="2">
    <location>
        <begin position="37"/>
        <end position="58"/>
    </location>
</feature>
<keyword evidence="4" id="KW-1185">Reference proteome</keyword>
<dbReference type="EMBL" id="MQUQ01000017">
    <property type="protein sequence ID" value="OLZ46555.1"/>
    <property type="molecule type" value="Genomic_DNA"/>
</dbReference>
<dbReference type="Proteomes" id="UP000187486">
    <property type="component" value="Unassembled WGS sequence"/>
</dbReference>
<dbReference type="RefSeq" id="WP_076164961.1">
    <property type="nucleotide sequence ID" value="NZ_JBEZVB010000052.1"/>
</dbReference>
<accession>A0A1R0KKC1</accession>
<keyword evidence="2" id="KW-1133">Transmembrane helix</keyword>
<dbReference type="AlphaFoldDB" id="A0A1R0KKC1"/>
<evidence type="ECO:0000256" key="1">
    <source>
        <dbReference type="SAM" id="MobiDB-lite"/>
    </source>
</evidence>
<evidence type="ECO:0000313" key="3">
    <source>
        <dbReference type="EMBL" id="OLZ46555.1"/>
    </source>
</evidence>
<name>A0A1R0KKC1_9PSEU</name>
<comment type="caution">
    <text evidence="3">The sequence shown here is derived from an EMBL/GenBank/DDBJ whole genome shotgun (WGS) entry which is preliminary data.</text>
</comment>
<evidence type="ECO:0000256" key="2">
    <source>
        <dbReference type="SAM" id="Phobius"/>
    </source>
</evidence>
<protein>
    <submittedName>
        <fullName evidence="3">Uncharacterized protein</fullName>
    </submittedName>
</protein>
<feature type="transmembrane region" description="Helical" evidence="2">
    <location>
        <begin position="104"/>
        <end position="124"/>
    </location>
</feature>
<feature type="region of interest" description="Disordered" evidence="1">
    <location>
        <begin position="1"/>
        <end position="20"/>
    </location>
</feature>
<sequence>MADEQHPATPPVGVPDNAEALTTDQAERSRLDKIKEIAPIVTVLGAFPGAVTCLNFASAHNIYPYSSNPLHGLFVGTGLVITSLGFAMWAIVRKTLKIWKVLGCLVAGSVGSVLATAAIIGLGATPTPVPGASLSAQTALKIESPTDNQRMTGGFELWGRLLNPLRTGDTLWVFANDGGNPDADRSGKFTLLRGPCTVDAGSNLSTCPVNLAQDANNNRLVTLTVLSVTAAQARHFVEDLYAGAQLDQNRRDCGDGRCPLVSRPDPRNKNGLPGGKEITVTDHRTVTIPKP</sequence>
<feature type="region of interest" description="Disordered" evidence="1">
    <location>
        <begin position="257"/>
        <end position="277"/>
    </location>
</feature>